<evidence type="ECO:0000313" key="1">
    <source>
        <dbReference type="EMBL" id="GFT57973.1"/>
    </source>
</evidence>
<dbReference type="AlphaFoldDB" id="A0A8X6P919"/>
<keyword evidence="2" id="KW-1185">Reference proteome</keyword>
<dbReference type="EMBL" id="BMAW01113609">
    <property type="protein sequence ID" value="GFT57973.1"/>
    <property type="molecule type" value="Genomic_DNA"/>
</dbReference>
<organism evidence="1 2">
    <name type="scientific">Nephila pilipes</name>
    <name type="common">Giant wood spider</name>
    <name type="synonym">Nephila maculata</name>
    <dbReference type="NCBI Taxonomy" id="299642"/>
    <lineage>
        <taxon>Eukaryota</taxon>
        <taxon>Metazoa</taxon>
        <taxon>Ecdysozoa</taxon>
        <taxon>Arthropoda</taxon>
        <taxon>Chelicerata</taxon>
        <taxon>Arachnida</taxon>
        <taxon>Araneae</taxon>
        <taxon>Araneomorphae</taxon>
        <taxon>Entelegynae</taxon>
        <taxon>Araneoidea</taxon>
        <taxon>Nephilidae</taxon>
        <taxon>Nephila</taxon>
    </lineage>
</organism>
<gene>
    <name evidence="1" type="ORF">NPIL_331511</name>
</gene>
<dbReference type="OrthoDB" id="10416999at2759"/>
<evidence type="ECO:0000313" key="2">
    <source>
        <dbReference type="Proteomes" id="UP000887013"/>
    </source>
</evidence>
<accession>A0A8X6P919</accession>
<proteinExistence type="predicted"/>
<reference evidence="1" key="1">
    <citation type="submission" date="2020-08" db="EMBL/GenBank/DDBJ databases">
        <title>Multicomponent nature underlies the extraordinary mechanical properties of spider dragline silk.</title>
        <authorList>
            <person name="Kono N."/>
            <person name="Nakamura H."/>
            <person name="Mori M."/>
            <person name="Yoshida Y."/>
            <person name="Ohtoshi R."/>
            <person name="Malay A.D."/>
            <person name="Moran D.A.P."/>
            <person name="Tomita M."/>
            <person name="Numata K."/>
            <person name="Arakawa K."/>
        </authorList>
    </citation>
    <scope>NUCLEOTIDE SEQUENCE</scope>
</reference>
<name>A0A8X6P919_NEPPI</name>
<dbReference type="Proteomes" id="UP000887013">
    <property type="component" value="Unassembled WGS sequence"/>
</dbReference>
<sequence>MDSYSSSQVALCCVINDSQVATFASQSELQNAKRASGHSKRNQTKEDFISRAARSLDGCSPRNVMFAEWNHRLEVIFEGH</sequence>
<comment type="caution">
    <text evidence="1">The sequence shown here is derived from an EMBL/GenBank/DDBJ whole genome shotgun (WGS) entry which is preliminary data.</text>
</comment>
<protein>
    <submittedName>
        <fullName evidence="1">Uncharacterized protein</fullName>
    </submittedName>
</protein>